<dbReference type="STRING" id="1176198.SAMN05444716_11524"/>
<dbReference type="EMBL" id="FPAB01000015">
    <property type="protein sequence ID" value="SFT22599.1"/>
    <property type="molecule type" value="Genomic_DNA"/>
</dbReference>
<dbReference type="AlphaFoldDB" id="A0A1I6W9D3"/>
<accession>A0A1I6W9D3</accession>
<gene>
    <name evidence="3" type="ORF">SAMN05444716_11524</name>
</gene>
<evidence type="ECO:0000313" key="4">
    <source>
        <dbReference type="Proteomes" id="UP000198873"/>
    </source>
</evidence>
<name>A0A1I6W9D3_9ACTN</name>
<dbReference type="RefSeq" id="WP_093844478.1">
    <property type="nucleotide sequence ID" value="NZ_CP054938.1"/>
</dbReference>
<keyword evidence="2" id="KW-0812">Transmembrane</keyword>
<keyword evidence="2" id="KW-1133">Transmembrane helix</keyword>
<proteinExistence type="predicted"/>
<protein>
    <submittedName>
        <fullName evidence="3">Uncharacterized protein</fullName>
    </submittedName>
</protein>
<keyword evidence="2" id="KW-0472">Membrane</keyword>
<evidence type="ECO:0000313" key="3">
    <source>
        <dbReference type="EMBL" id="SFT22599.1"/>
    </source>
</evidence>
<reference evidence="4" key="1">
    <citation type="submission" date="2016-10" db="EMBL/GenBank/DDBJ databases">
        <authorList>
            <person name="Varghese N."/>
            <person name="Submissions S."/>
        </authorList>
    </citation>
    <scope>NUCLEOTIDE SEQUENCE [LARGE SCALE GENOMIC DNA]</scope>
    <source>
        <strain evidence="4">CGMCC 4.7047</strain>
    </source>
</reference>
<evidence type="ECO:0000256" key="1">
    <source>
        <dbReference type="SAM" id="MobiDB-lite"/>
    </source>
</evidence>
<organism evidence="3 4">
    <name type="scientific">Streptomyces harbinensis</name>
    <dbReference type="NCBI Taxonomy" id="1176198"/>
    <lineage>
        <taxon>Bacteria</taxon>
        <taxon>Bacillati</taxon>
        <taxon>Actinomycetota</taxon>
        <taxon>Actinomycetes</taxon>
        <taxon>Kitasatosporales</taxon>
        <taxon>Streptomycetaceae</taxon>
        <taxon>Streptomyces</taxon>
    </lineage>
</organism>
<feature type="region of interest" description="Disordered" evidence="1">
    <location>
        <begin position="1"/>
        <end position="25"/>
    </location>
</feature>
<dbReference type="Proteomes" id="UP000198873">
    <property type="component" value="Unassembled WGS sequence"/>
</dbReference>
<sequence length="71" mass="7646">MRLPRQATRPRPYEEDTPAVRPQPSTARWARRLAVTVAAVVLAVAGTGYAVHHGLIYASSPPTKAPKNGTI</sequence>
<keyword evidence="4" id="KW-1185">Reference proteome</keyword>
<evidence type="ECO:0000256" key="2">
    <source>
        <dbReference type="SAM" id="Phobius"/>
    </source>
</evidence>
<feature type="transmembrane region" description="Helical" evidence="2">
    <location>
        <begin position="33"/>
        <end position="52"/>
    </location>
</feature>